<accession>A0A2N0Z360</accession>
<protein>
    <recommendedName>
        <fullName evidence="3">Nucleoid-associated protein</fullName>
    </recommendedName>
</protein>
<keyword evidence="2" id="KW-1185">Reference proteome</keyword>
<evidence type="ECO:0008006" key="3">
    <source>
        <dbReference type="Google" id="ProtNLM"/>
    </source>
</evidence>
<comment type="caution">
    <text evidence="1">The sequence shown here is derived from an EMBL/GenBank/DDBJ whole genome shotgun (WGS) entry which is preliminary data.</text>
</comment>
<dbReference type="InterPro" id="IPR007358">
    <property type="entry name" value="Nucleoid_associated_NdpA"/>
</dbReference>
<dbReference type="OrthoDB" id="2234012at2"/>
<reference evidence="1 2" key="1">
    <citation type="journal article" date="2003" name="Int. J. Syst. Evol. Microbiol.">
        <title>Bacillus nealsonii sp. nov., isolated from a spacecraft-assembly facility, whose spores are gamma-radiation resistant.</title>
        <authorList>
            <person name="Venkateswaran K."/>
            <person name="Kempf M."/>
            <person name="Chen F."/>
            <person name="Satomi M."/>
            <person name="Nicholson W."/>
            <person name="Kern R."/>
        </authorList>
    </citation>
    <scope>NUCLEOTIDE SEQUENCE [LARGE SCALE GENOMIC DNA]</scope>
    <source>
        <strain evidence="1 2">FO-92</strain>
    </source>
</reference>
<dbReference type="Pfam" id="PF04245">
    <property type="entry name" value="NA37"/>
    <property type="match status" value="1"/>
</dbReference>
<name>A0A2N0Z360_9BACI</name>
<dbReference type="Proteomes" id="UP000233375">
    <property type="component" value="Unassembled WGS sequence"/>
</dbReference>
<dbReference type="EMBL" id="PISE01000017">
    <property type="protein sequence ID" value="PKG23919.1"/>
    <property type="molecule type" value="Genomic_DNA"/>
</dbReference>
<dbReference type="AlphaFoldDB" id="A0A2N0Z360"/>
<organism evidence="1 2">
    <name type="scientific">Niallia nealsonii</name>
    <dbReference type="NCBI Taxonomy" id="115979"/>
    <lineage>
        <taxon>Bacteria</taxon>
        <taxon>Bacillati</taxon>
        <taxon>Bacillota</taxon>
        <taxon>Bacilli</taxon>
        <taxon>Bacillales</taxon>
        <taxon>Bacillaceae</taxon>
        <taxon>Niallia</taxon>
    </lineage>
</organism>
<evidence type="ECO:0000313" key="2">
    <source>
        <dbReference type="Proteomes" id="UP000233375"/>
    </source>
</evidence>
<evidence type="ECO:0000313" key="1">
    <source>
        <dbReference type="EMBL" id="PKG23919.1"/>
    </source>
</evidence>
<dbReference type="RefSeq" id="WP_101176883.1">
    <property type="nucleotide sequence ID" value="NZ_PISE01000017.1"/>
</dbReference>
<dbReference type="GO" id="GO:0009295">
    <property type="term" value="C:nucleoid"/>
    <property type="evidence" value="ECO:0007669"/>
    <property type="project" value="InterPro"/>
</dbReference>
<sequence length="354" mass="40026">MEIMREVGSIELLKGIVHVIDHKESSRAEKSQDEFDVKNLVPEINKFITEHIRTSVQNQESKLAKFENRQTRVQELINGMLQQPEVNFVKSSQLIANHLFAATPQSAAAGCIVVVEYTNTLENLIAIIKLDKNDAIAYEKNNLGNYELILKGTSLPLPNKKSKLQKCAIIRDTTTITDLEWDTKPGLIVLDKQVADFSTFFYRDFLKSNFLLTDTHKSEKLMDGIVKYLNIDAKLDYHQQHTVLQSFGNKIINGEEFTVEEAALQILSPYYSHPEQLNDAVEQLERVVMEQGMGDTVLKGAMTSKIESVLGIKKIKTTENILISFPSELLDTKVRITDNEDGTQNITISNINIK</sequence>
<gene>
    <name evidence="1" type="ORF">CWS01_09100</name>
</gene>
<proteinExistence type="predicted"/>